<feature type="region of interest" description="Disordered" evidence="1">
    <location>
        <begin position="419"/>
        <end position="438"/>
    </location>
</feature>
<dbReference type="PANTHER" id="PTHR41786:SF1">
    <property type="entry name" value="6-HYDROXYMETHYLPTERIN DIPHOSPHOKINASE MPTE-LIKE DOMAIN-CONTAINING PROTEIN"/>
    <property type="match status" value="1"/>
</dbReference>
<dbReference type="EMBL" id="FTMS01000015">
    <property type="protein sequence ID" value="SIQ78387.1"/>
    <property type="molecule type" value="Genomic_DNA"/>
</dbReference>
<evidence type="ECO:0000313" key="4">
    <source>
        <dbReference type="Proteomes" id="UP000186400"/>
    </source>
</evidence>
<dbReference type="InterPro" id="IPR002826">
    <property type="entry name" value="MptE-like"/>
</dbReference>
<evidence type="ECO:0000256" key="1">
    <source>
        <dbReference type="SAM" id="MobiDB-lite"/>
    </source>
</evidence>
<dbReference type="Pfam" id="PF01973">
    <property type="entry name" value="MptE-like"/>
    <property type="match status" value="1"/>
</dbReference>
<feature type="compositionally biased region" description="Basic and acidic residues" evidence="1">
    <location>
        <begin position="423"/>
        <end position="433"/>
    </location>
</feature>
<dbReference type="AlphaFoldDB" id="A0A1N6VKR8"/>
<evidence type="ECO:0000259" key="2">
    <source>
        <dbReference type="Pfam" id="PF01973"/>
    </source>
</evidence>
<sequence>MTTLLRNIAALETVSPELATQLLQESPSDELATLTTRDGHRSFRLTDSDGGKALHSRYAPMREAEKIADSLNTRAGNSAPATLILLGLGGGFLAHAGIQRLSGTTILVVERSPQVLRRILQEVDLSREILTGRLFFALDPAEAATTLEMIHVPAIRDGLQTIPLQAWTDHPRNRDHFRACLAAIQKKLQALAQDTLTIGTFSRRWLSHTLHNSYRFHSSSRGTSSSWERLRRSTAGEQLVVLAAGPSLEPWLDTLTSLPRTKLLATDTALPALLQRGIIPAGVVLLDPQTWSLLHLRQTLPEETWLLADAGAAPAAACRTTGDHLVWYCGNHPLHHLLLRAGASVTPLPYPPESVTEAAVLLARLLGASRVEVAGSDGGFPRGKTYCRGTYHYHLAHRSSRRLLPEEHFFAHRVYPAATPSPRSRDHTPRDRPFFSTPAMASRTGRIARARNISRDLPLASPALPSPPEEFSAHRFWKLHLRELATVIERLQALGREATIPAPVLLEALGHHGRAHLPLLLRRQRPLPEEHHLRPDSFPTLDHPALSRSSIVEELEKIRGFILEESNRYSLMR</sequence>
<proteinExistence type="predicted"/>
<dbReference type="PANTHER" id="PTHR41786">
    <property type="entry name" value="MOTILITY ACCESSORY FACTOR MAF"/>
    <property type="match status" value="1"/>
</dbReference>
<accession>A0A1N6VKR8</accession>
<reference evidence="3 4" key="1">
    <citation type="submission" date="2017-01" db="EMBL/GenBank/DDBJ databases">
        <authorList>
            <person name="Mah S.A."/>
            <person name="Swanson W.J."/>
            <person name="Moy G.W."/>
            <person name="Vacquier V.D."/>
        </authorList>
    </citation>
    <scope>NUCLEOTIDE SEQUENCE [LARGE SCALE GENOMIC DNA]</scope>
    <source>
        <strain evidence="3 4">ASpG1</strain>
    </source>
</reference>
<keyword evidence="4" id="KW-1185">Reference proteome</keyword>
<dbReference type="STRING" id="159291.SAMN05920897_1155"/>
<feature type="domain" description="6-hydroxymethylpterin diphosphokinase MptE-like" evidence="2">
    <location>
        <begin position="225"/>
        <end position="381"/>
    </location>
</feature>
<gene>
    <name evidence="3" type="ORF">SAMN05920897_1155</name>
</gene>
<dbReference type="Proteomes" id="UP000186400">
    <property type="component" value="Unassembled WGS sequence"/>
</dbReference>
<protein>
    <recommendedName>
        <fullName evidence="2">6-hydroxymethylpterin diphosphokinase MptE-like domain-containing protein</fullName>
    </recommendedName>
</protein>
<evidence type="ECO:0000313" key="3">
    <source>
        <dbReference type="EMBL" id="SIQ78387.1"/>
    </source>
</evidence>
<organism evidence="3 4">
    <name type="scientific">Alkalispirochaeta americana</name>
    <dbReference type="NCBI Taxonomy" id="159291"/>
    <lineage>
        <taxon>Bacteria</taxon>
        <taxon>Pseudomonadati</taxon>
        <taxon>Spirochaetota</taxon>
        <taxon>Spirochaetia</taxon>
        <taxon>Spirochaetales</taxon>
        <taxon>Spirochaetaceae</taxon>
        <taxon>Alkalispirochaeta</taxon>
    </lineage>
</organism>
<name>A0A1N6VKR8_9SPIO</name>